<evidence type="ECO:0000256" key="5">
    <source>
        <dbReference type="ARBA" id="ARBA00022771"/>
    </source>
</evidence>
<evidence type="ECO:0000256" key="9">
    <source>
        <dbReference type="ARBA" id="ARBA00023163"/>
    </source>
</evidence>
<evidence type="ECO:0000259" key="17">
    <source>
        <dbReference type="PROSITE" id="PS50089"/>
    </source>
</evidence>
<evidence type="ECO:0000256" key="3">
    <source>
        <dbReference type="ARBA" id="ARBA00022679"/>
    </source>
</evidence>
<dbReference type="Gene3D" id="3.30.40.10">
    <property type="entry name" value="Zinc/RING finger domain, C3HC4 (zinc finger)"/>
    <property type="match status" value="1"/>
</dbReference>
<dbReference type="SMART" id="SM00184">
    <property type="entry name" value="RING"/>
    <property type="match status" value="1"/>
</dbReference>
<proteinExistence type="evidence at transcript level"/>
<evidence type="ECO:0000256" key="15">
    <source>
        <dbReference type="PROSITE-ProRule" id="PRU00175"/>
    </source>
</evidence>
<dbReference type="GO" id="GO:0008270">
    <property type="term" value="F:zinc ion binding"/>
    <property type="evidence" value="ECO:0007669"/>
    <property type="project" value="UniProtKB-KW"/>
</dbReference>
<evidence type="ECO:0000256" key="4">
    <source>
        <dbReference type="ARBA" id="ARBA00022723"/>
    </source>
</evidence>
<feature type="compositionally biased region" description="Low complexity" evidence="16">
    <location>
        <begin position="489"/>
        <end position="499"/>
    </location>
</feature>
<dbReference type="EC" id="2.3.2.27" evidence="2"/>
<dbReference type="InterPro" id="IPR001841">
    <property type="entry name" value="Znf_RING"/>
</dbReference>
<dbReference type="GO" id="GO:0016874">
    <property type="term" value="F:ligase activity"/>
    <property type="evidence" value="ECO:0007669"/>
    <property type="project" value="UniProtKB-KW"/>
</dbReference>
<evidence type="ECO:0000256" key="14">
    <source>
        <dbReference type="ARBA" id="ARBA00079184"/>
    </source>
</evidence>
<dbReference type="GO" id="GO:0000209">
    <property type="term" value="P:protein polyubiquitination"/>
    <property type="evidence" value="ECO:0007669"/>
    <property type="project" value="TreeGrafter"/>
</dbReference>
<evidence type="ECO:0000256" key="10">
    <source>
        <dbReference type="ARBA" id="ARBA00071236"/>
    </source>
</evidence>
<dbReference type="InterPro" id="IPR013083">
    <property type="entry name" value="Znf_RING/FYVE/PHD"/>
</dbReference>
<reference evidence="18" key="1">
    <citation type="submission" date="2014-03" db="EMBL/GenBank/DDBJ databases">
        <title>The sialotranscriptome of Amblyomma triste, Amblyomma parvum and Amblyomma cajennense ticks, uncovered by 454-based RNA-seq.</title>
        <authorList>
            <person name="Garcia G.R."/>
            <person name="Gardinassi L.G."/>
            <person name="Ribeiro J.M."/>
            <person name="Anatriello E."/>
            <person name="Ferreira B.R."/>
            <person name="Moreira H.N."/>
            <person name="Mafra C."/>
            <person name="Olegario M.M."/>
            <person name="Szabo P.J."/>
            <person name="Miranda-Santos I.K."/>
            <person name="Maruyama S.R."/>
        </authorList>
    </citation>
    <scope>NUCLEOTIDE SEQUENCE</scope>
    <source>
        <strain evidence="18">Mato Grasso do Sul</strain>
        <tissue evidence="18">Salivary glands</tissue>
    </source>
</reference>
<evidence type="ECO:0000256" key="16">
    <source>
        <dbReference type="SAM" id="MobiDB-lite"/>
    </source>
</evidence>
<dbReference type="EMBL" id="GBBM01006725">
    <property type="protein sequence ID" value="JAC28693.1"/>
    <property type="molecule type" value="mRNA"/>
</dbReference>
<dbReference type="AlphaFoldDB" id="A0A023G766"/>
<dbReference type="InterPro" id="IPR018957">
    <property type="entry name" value="Znf_C3HC4_RING-type"/>
</dbReference>
<dbReference type="GO" id="GO:0061630">
    <property type="term" value="F:ubiquitin protein ligase activity"/>
    <property type="evidence" value="ECO:0007669"/>
    <property type="project" value="UniProtKB-EC"/>
</dbReference>
<evidence type="ECO:0000256" key="2">
    <source>
        <dbReference type="ARBA" id="ARBA00012483"/>
    </source>
</evidence>
<feature type="region of interest" description="Disordered" evidence="16">
    <location>
        <begin position="488"/>
        <end position="523"/>
    </location>
</feature>
<dbReference type="InterPro" id="IPR058745">
    <property type="entry name" value="PWI_Topors"/>
</dbReference>
<evidence type="ECO:0000256" key="13">
    <source>
        <dbReference type="ARBA" id="ARBA00079040"/>
    </source>
</evidence>
<keyword evidence="9" id="KW-0804">Transcription</keyword>
<dbReference type="InterPro" id="IPR058746">
    <property type="entry name" value="Znf_RING-type_Topors"/>
</dbReference>
<feature type="compositionally biased region" description="Polar residues" evidence="16">
    <location>
        <begin position="556"/>
        <end position="568"/>
    </location>
</feature>
<dbReference type="PANTHER" id="PTHR46077:SF1">
    <property type="entry name" value="TOP1 BINDING ARGININE_SERINE RICH PROTEIN, E3 UBIQUITIN LIGASE"/>
    <property type="match status" value="1"/>
</dbReference>
<keyword evidence="6" id="KW-0833">Ubl conjugation pathway</keyword>
<feature type="region of interest" description="Disordered" evidence="16">
    <location>
        <begin position="461"/>
        <end position="480"/>
    </location>
</feature>
<sequence>MATSEVEVVTPSAYSGSSGSDGVASTAGVKSEPAKGDSGAEPSSTRRPSSAKSPERPSSPEQSCAICLGPPENKSFTDSCFHTFCFSCLLEWSKVKAECPLCKQRFKSIVHNVRSFEDYDRYFVSSNGQSSSSSTSATGGAARVSAASALSNALLLAHHLVYSPMLITWHSTPRRRSVLSFSATRSRSSSRSSRARSNHAAVMRAAAAASTVATGPLPTSSTERRSLYELDLWVCPPNNRRSARRFTPAFFRENQACTHRLIPWLNRELLALLGNGGEAQLAFTTELVLALVTRYEVCSLEFAEHVRPFFGERTAHFLHELAAFVCSPLDMVAYDRVAVYDARANVIARGASPAAQFLQPPALEDDDNSVGLAPVERAPVTLGPLARDPSQPGPSGLHHNTMVDLVASESDDSDCMIVTSVLPMQSRTPVVIELSSDDDHEQGLATSTAVAAPAAGAVPALAPTPAPLPQLPVSRRKPVARKRMSVFWSSDSDSSTQSDSDYEDTDAVATPAHRRCIGPSGMGMHRKRLRMLARSPATAMRTNGVSTRLSAAALDQPSSSSGHRQSVVQRKRTRRPAQRMVFSSDED</sequence>
<keyword evidence="7" id="KW-0862">Zinc</keyword>
<keyword evidence="18" id="KW-0436">Ligase</keyword>
<accession>A0A023G766</accession>
<evidence type="ECO:0000256" key="7">
    <source>
        <dbReference type="ARBA" id="ARBA00022833"/>
    </source>
</evidence>
<keyword evidence="5 15" id="KW-0863">Zinc-finger</keyword>
<dbReference type="Pfam" id="PF00097">
    <property type="entry name" value="zf-C3HC4"/>
    <property type="match status" value="1"/>
</dbReference>
<keyword evidence="3" id="KW-0808">Transferase</keyword>
<feature type="compositionally biased region" description="Polar residues" evidence="16">
    <location>
        <begin position="41"/>
        <end position="52"/>
    </location>
</feature>
<protein>
    <recommendedName>
        <fullName evidence="10">E3 ubiquitin-protein ligase Topors</fullName>
        <ecNumber evidence="2">2.3.2.27</ecNumber>
    </recommendedName>
    <alternativeName>
        <fullName evidence="11">RING-type E3 ubiquitin transferase Topors</fullName>
    </alternativeName>
    <alternativeName>
        <fullName evidence="13">SUMO1-protein E3 ligase Topors</fullName>
    </alternativeName>
    <alternativeName>
        <fullName evidence="12">Topoisomerase I-binding RING finger protein</fullName>
    </alternativeName>
    <alternativeName>
        <fullName evidence="14">Topoisomerase I-binding arginine/serine-rich protein</fullName>
    </alternativeName>
</protein>
<organism evidence="18">
    <name type="scientific">Amblyomma triste</name>
    <name type="common">Neotropical tick</name>
    <dbReference type="NCBI Taxonomy" id="251400"/>
    <lineage>
        <taxon>Eukaryota</taxon>
        <taxon>Metazoa</taxon>
        <taxon>Ecdysozoa</taxon>
        <taxon>Arthropoda</taxon>
        <taxon>Chelicerata</taxon>
        <taxon>Arachnida</taxon>
        <taxon>Acari</taxon>
        <taxon>Parasitiformes</taxon>
        <taxon>Ixodida</taxon>
        <taxon>Ixodoidea</taxon>
        <taxon>Ixodidae</taxon>
        <taxon>Amblyomminae</taxon>
        <taxon>Amblyomma</taxon>
    </lineage>
</organism>
<name>A0A023G766_AMBTT</name>
<dbReference type="Pfam" id="PF26084">
    <property type="entry name" value="PWI_Topors"/>
    <property type="match status" value="1"/>
</dbReference>
<evidence type="ECO:0000313" key="18">
    <source>
        <dbReference type="EMBL" id="JAC28693.1"/>
    </source>
</evidence>
<evidence type="ECO:0000256" key="1">
    <source>
        <dbReference type="ARBA" id="ARBA00000900"/>
    </source>
</evidence>
<evidence type="ECO:0000256" key="11">
    <source>
        <dbReference type="ARBA" id="ARBA00076856"/>
    </source>
</evidence>
<feature type="domain" description="RING-type" evidence="17">
    <location>
        <begin position="64"/>
        <end position="103"/>
    </location>
</feature>
<dbReference type="SUPFAM" id="SSF57850">
    <property type="entry name" value="RING/U-box"/>
    <property type="match status" value="1"/>
</dbReference>
<comment type="catalytic activity">
    <reaction evidence="1">
        <text>S-ubiquitinyl-[E2 ubiquitin-conjugating enzyme]-L-cysteine + [acceptor protein]-L-lysine = [E2 ubiquitin-conjugating enzyme]-L-cysteine + N(6)-ubiquitinyl-[acceptor protein]-L-lysine.</text>
        <dbReference type="EC" id="2.3.2.27"/>
    </reaction>
</comment>
<dbReference type="PROSITE" id="PS50089">
    <property type="entry name" value="ZF_RING_2"/>
    <property type="match status" value="1"/>
</dbReference>
<evidence type="ECO:0000256" key="8">
    <source>
        <dbReference type="ARBA" id="ARBA00023015"/>
    </source>
</evidence>
<evidence type="ECO:0000256" key="6">
    <source>
        <dbReference type="ARBA" id="ARBA00022786"/>
    </source>
</evidence>
<feature type="region of interest" description="Disordered" evidence="16">
    <location>
        <begin position="1"/>
        <end position="62"/>
    </location>
</feature>
<dbReference type="FunFam" id="3.30.40.10:FF:000136">
    <property type="entry name" value="E3 ubiquitin-protein ligase Topors"/>
    <property type="match status" value="1"/>
</dbReference>
<keyword evidence="4" id="KW-0479">Metal-binding</keyword>
<feature type="region of interest" description="Disordered" evidence="16">
    <location>
        <begin position="551"/>
        <end position="587"/>
    </location>
</feature>
<dbReference type="InterPro" id="IPR017907">
    <property type="entry name" value="Znf_RING_CS"/>
</dbReference>
<keyword evidence="8" id="KW-0805">Transcription regulation</keyword>
<dbReference type="CDD" id="cd16574">
    <property type="entry name" value="RING-HC_Topors"/>
    <property type="match status" value="1"/>
</dbReference>
<evidence type="ECO:0000256" key="12">
    <source>
        <dbReference type="ARBA" id="ARBA00076940"/>
    </source>
</evidence>
<dbReference type="GO" id="GO:0006513">
    <property type="term" value="P:protein monoubiquitination"/>
    <property type="evidence" value="ECO:0007669"/>
    <property type="project" value="TreeGrafter"/>
</dbReference>
<dbReference type="PROSITE" id="PS00518">
    <property type="entry name" value="ZF_RING_1"/>
    <property type="match status" value="1"/>
</dbReference>
<dbReference type="PANTHER" id="PTHR46077">
    <property type="entry name" value="E3 UBIQUITIN-PROTEIN LIGASE TOPORS"/>
    <property type="match status" value="1"/>
</dbReference>